<dbReference type="EMBL" id="JACXRZ010000010">
    <property type="protein sequence ID" value="MBD3144726.1"/>
    <property type="molecule type" value="Genomic_DNA"/>
</dbReference>
<dbReference type="Proteomes" id="UP000653231">
    <property type="component" value="Unassembled WGS sequence"/>
</dbReference>
<organism evidence="1 2">
    <name type="scientific">Microbispora bryophytorum subsp. camponoti</name>
    <dbReference type="NCBI Taxonomy" id="1677852"/>
    <lineage>
        <taxon>Bacteria</taxon>
        <taxon>Bacillati</taxon>
        <taxon>Actinomycetota</taxon>
        <taxon>Actinomycetes</taxon>
        <taxon>Streptosporangiales</taxon>
        <taxon>Streptosporangiaceae</taxon>
        <taxon>Microbispora</taxon>
    </lineage>
</organism>
<evidence type="ECO:0008006" key="3">
    <source>
        <dbReference type="Google" id="ProtNLM"/>
    </source>
</evidence>
<sequence>MADYENEHERWRLYEKALDHADPSVRKALEAAILQEEDENVALSVVLRVLERAPRSERTAWINRLSGSRSREYARARATDMATLEDLVRNVLPAGEGGLCSSVEDWSDWLQLRLAQKSFSADLLKCLATAGRTKRIRRSASERLTTLGASVRSA</sequence>
<reference evidence="1 2" key="1">
    <citation type="submission" date="2020-09" db="EMBL/GenBank/DDBJ databases">
        <title>Actinomycete isolated from the Camponotus japonicus Mayr.</title>
        <authorList>
            <person name="Gong X."/>
        </authorList>
    </citation>
    <scope>NUCLEOTIDE SEQUENCE [LARGE SCALE GENOMIC DNA]</scope>
    <source>
        <strain evidence="1 2">2C-HV3</strain>
    </source>
</reference>
<evidence type="ECO:0000313" key="2">
    <source>
        <dbReference type="Proteomes" id="UP000653231"/>
    </source>
</evidence>
<dbReference type="RefSeq" id="WP_191052257.1">
    <property type="nucleotide sequence ID" value="NZ_JACXRZ010000010.1"/>
</dbReference>
<evidence type="ECO:0000313" key="1">
    <source>
        <dbReference type="EMBL" id="MBD3144726.1"/>
    </source>
</evidence>
<proteinExistence type="predicted"/>
<comment type="caution">
    <text evidence="1">The sequence shown here is derived from an EMBL/GenBank/DDBJ whole genome shotgun (WGS) entry which is preliminary data.</text>
</comment>
<accession>A0ABR8L156</accession>
<gene>
    <name evidence="1" type="ORF">IEQ31_16230</name>
</gene>
<keyword evidence="2" id="KW-1185">Reference proteome</keyword>
<protein>
    <recommendedName>
        <fullName evidence="3">HEAT repeat domain-containing protein</fullName>
    </recommendedName>
</protein>
<name>A0ABR8L156_9ACTN</name>